<reference evidence="2 3" key="1">
    <citation type="journal article" date="2013" name="Genome Announc.">
        <title>Draft Genome of the Marine Gammaproteobacterium Halomonas titanicae.</title>
        <authorList>
            <person name="Sanchez-Porro C."/>
            <person name="de la Haba R.R."/>
            <person name="Cruz-Hernandez N."/>
            <person name="Gonzalez J.M."/>
            <person name="Reyes-Guirao C."/>
            <person name="Navarro-Sampedro L."/>
            <person name="Carballo M."/>
            <person name="Ventosa A."/>
        </authorList>
    </citation>
    <scope>NUCLEOTIDE SEQUENCE [LARGE SCALE GENOMIC DNA]</scope>
    <source>
        <strain evidence="2 3">BH1</strain>
    </source>
</reference>
<dbReference type="InterPro" id="IPR011201">
    <property type="entry name" value="Zinc-ribbon_6_bact"/>
</dbReference>
<evidence type="ECO:0000313" key="2">
    <source>
        <dbReference type="EMBL" id="ELY20594.1"/>
    </source>
</evidence>
<evidence type="ECO:0000313" key="3">
    <source>
        <dbReference type="Proteomes" id="UP000011651"/>
    </source>
</evidence>
<dbReference type="InterPro" id="IPR031321">
    <property type="entry name" value="UCP012641"/>
</dbReference>
<dbReference type="PIRSF" id="PIRSF012641">
    <property type="entry name" value="UCP012641"/>
    <property type="match status" value="1"/>
</dbReference>
<organism evidence="2 3">
    <name type="scientific">Vreelandella titanicae BH1</name>
    <dbReference type="NCBI Taxonomy" id="1204738"/>
    <lineage>
        <taxon>Bacteria</taxon>
        <taxon>Pseudomonadati</taxon>
        <taxon>Pseudomonadota</taxon>
        <taxon>Gammaproteobacteria</taxon>
        <taxon>Oceanospirillales</taxon>
        <taxon>Halomonadaceae</taxon>
        <taxon>Vreelandella</taxon>
    </lineage>
</organism>
<proteinExistence type="predicted"/>
<feature type="domain" description="Zinc-ribbon" evidence="1">
    <location>
        <begin position="25"/>
        <end position="118"/>
    </location>
</feature>
<name>L9U6V0_9GAMM</name>
<dbReference type="EMBL" id="AOPO01000015">
    <property type="protein sequence ID" value="ELY20594.1"/>
    <property type="molecule type" value="Genomic_DNA"/>
</dbReference>
<sequence length="377" mass="42944">MCRRLADRPRRKRVFKHRELSMQTFHCRCGNTLFYENTHCLACQSEVGWCPACSNIVAIEPLDNGGYRCTHPGCDTALMKCHNYAVENVCNRLVVMEHGQADTLCDCCRYNEVIPDLNIAGHRERWAALEAAKRRLFHTLDLLKLPHGTKDDDIAVPLSFSFMADALPDQGLWRSTAKTEKVYTGHAAGHITINIKEADDVERERLRVDMNESHRTLIGHFRHEIGHYYWDVLVKDRDEENCRAVFGNHHRPTYAEALERYYQQGAPSDWPNRFISAYATMHPWEDFAETFAYYLDMVAVLNTALHMGITPVEYDGSLESMLIAFHQVGMAVNELNRDMGLLDLAPGVLAPAVREKLAYLHRIVQAASPLERGSPTG</sequence>
<dbReference type="Gene3D" id="3.40.390.70">
    <property type="match status" value="1"/>
</dbReference>
<dbReference type="AlphaFoldDB" id="L9U6V0"/>
<comment type="caution">
    <text evidence="2">The sequence shown here is derived from an EMBL/GenBank/DDBJ whole genome shotgun (WGS) entry which is preliminary data.</text>
</comment>
<evidence type="ECO:0000259" key="1">
    <source>
        <dbReference type="Pfam" id="PF10005"/>
    </source>
</evidence>
<dbReference type="Pfam" id="PF15887">
    <property type="entry name" value="Peptidase_Mx"/>
    <property type="match status" value="1"/>
</dbReference>
<gene>
    <name evidence="2" type="ORF">HALTITAN_2728</name>
</gene>
<protein>
    <recommendedName>
        <fullName evidence="1">Zinc-ribbon domain-containing protein</fullName>
    </recommendedName>
</protein>
<dbReference type="Pfam" id="PF10005">
    <property type="entry name" value="Zn_ribbon_DZR_6"/>
    <property type="match status" value="1"/>
</dbReference>
<dbReference type="Proteomes" id="UP000011651">
    <property type="component" value="Unassembled WGS sequence"/>
</dbReference>
<accession>L9U6V0</accession>
<dbReference type="PATRIC" id="fig|1204738.3.peg.4112"/>